<organism evidence="3 4">
    <name type="scientific">Lactuca virosa</name>
    <dbReference type="NCBI Taxonomy" id="75947"/>
    <lineage>
        <taxon>Eukaryota</taxon>
        <taxon>Viridiplantae</taxon>
        <taxon>Streptophyta</taxon>
        <taxon>Embryophyta</taxon>
        <taxon>Tracheophyta</taxon>
        <taxon>Spermatophyta</taxon>
        <taxon>Magnoliopsida</taxon>
        <taxon>eudicotyledons</taxon>
        <taxon>Gunneridae</taxon>
        <taxon>Pentapetalae</taxon>
        <taxon>asterids</taxon>
        <taxon>campanulids</taxon>
        <taxon>Asterales</taxon>
        <taxon>Asteraceae</taxon>
        <taxon>Cichorioideae</taxon>
        <taxon>Cichorieae</taxon>
        <taxon>Lactucinae</taxon>
        <taxon>Lactuca</taxon>
    </lineage>
</organism>
<dbReference type="EMBL" id="CAKMRJ010005412">
    <property type="protein sequence ID" value="CAH1442414.1"/>
    <property type="molecule type" value="Genomic_DNA"/>
</dbReference>
<proteinExistence type="predicted"/>
<comment type="caution">
    <text evidence="3">The sequence shown here is derived from an EMBL/GenBank/DDBJ whole genome shotgun (WGS) entry which is preliminary data.</text>
</comment>
<dbReference type="Pfam" id="PF20474">
    <property type="entry name" value="PHL"/>
    <property type="match status" value="1"/>
</dbReference>
<dbReference type="PANTHER" id="PTHR13526">
    <property type="entry name" value="TRANSCRIPTION FACTOR SPT20 HOMOLOG"/>
    <property type="match status" value="1"/>
</dbReference>
<feature type="region of interest" description="Disordered" evidence="1">
    <location>
        <begin position="225"/>
        <end position="255"/>
    </location>
</feature>
<reference evidence="3 4" key="1">
    <citation type="submission" date="2022-01" db="EMBL/GenBank/DDBJ databases">
        <authorList>
            <person name="Xiong W."/>
            <person name="Schranz E."/>
        </authorList>
    </citation>
    <scope>NUCLEOTIDE SEQUENCE [LARGE SCALE GENOMIC DNA]</scope>
</reference>
<protein>
    <recommendedName>
        <fullName evidence="2">PHL domain-containing protein</fullName>
    </recommendedName>
</protein>
<accession>A0AAU9NX94</accession>
<dbReference type="InterPro" id="IPR021950">
    <property type="entry name" value="Spt20"/>
</dbReference>
<dbReference type="InterPro" id="IPR046467">
    <property type="entry name" value="PHL_dom"/>
</dbReference>
<dbReference type="GO" id="GO:0003712">
    <property type="term" value="F:transcription coregulator activity"/>
    <property type="evidence" value="ECO:0007669"/>
    <property type="project" value="InterPro"/>
</dbReference>
<dbReference type="GO" id="GO:0000124">
    <property type="term" value="C:SAGA complex"/>
    <property type="evidence" value="ECO:0007669"/>
    <property type="project" value="InterPro"/>
</dbReference>
<dbReference type="GO" id="GO:0006357">
    <property type="term" value="P:regulation of transcription by RNA polymerase II"/>
    <property type="evidence" value="ECO:0007669"/>
    <property type="project" value="TreeGrafter"/>
</dbReference>
<evidence type="ECO:0000259" key="2">
    <source>
        <dbReference type="Pfam" id="PF20474"/>
    </source>
</evidence>
<dbReference type="AlphaFoldDB" id="A0AAU9NX94"/>
<gene>
    <name evidence="3" type="ORF">LVIROSA_LOCUS28403</name>
</gene>
<dbReference type="PANTHER" id="PTHR13526:SF8">
    <property type="entry name" value="TRANSCRIPTION FACTOR SPT20 HOMOLOG"/>
    <property type="match status" value="1"/>
</dbReference>
<dbReference type="Proteomes" id="UP001157418">
    <property type="component" value="Unassembled WGS sequence"/>
</dbReference>
<name>A0AAU9NX94_9ASTR</name>
<keyword evidence="4" id="KW-1185">Reference proteome</keyword>
<evidence type="ECO:0000256" key="1">
    <source>
        <dbReference type="SAM" id="MobiDB-lite"/>
    </source>
</evidence>
<evidence type="ECO:0000313" key="4">
    <source>
        <dbReference type="Proteomes" id="UP001157418"/>
    </source>
</evidence>
<sequence>MLEKRLIESLKETEAASPAISFFSRVGPNRKKKNMDGYKRILSFPIPQLFDCLLNDEDNDNSLKDETCKMPLSMSLVGGSMNVCKTRVLKFVKAGYVSQVVALSQCIMVSWMILMTWQKSNFFIHFQIHILRTCLQAEFCSQMLREGHHVEGDHVQGGQPNTSPGLLVKTEIQPILESEVEQQSSLYHQQHLQRSSNPLPHLNSNIHHLGDYKGLPPQLQIFTPTATSSKSEEDDDDDGNGNGATNTRTGCCYHG</sequence>
<evidence type="ECO:0000313" key="3">
    <source>
        <dbReference type="EMBL" id="CAH1442414.1"/>
    </source>
</evidence>
<feature type="domain" description="PHL" evidence="2">
    <location>
        <begin position="26"/>
        <end position="103"/>
    </location>
</feature>